<evidence type="ECO:0000313" key="4">
    <source>
        <dbReference type="Proteomes" id="UP001331761"/>
    </source>
</evidence>
<evidence type="ECO:0000256" key="1">
    <source>
        <dbReference type="ARBA" id="ARBA00022737"/>
    </source>
</evidence>
<proteinExistence type="predicted"/>
<feature type="region of interest" description="Disordered" evidence="2">
    <location>
        <begin position="37"/>
        <end position="92"/>
    </location>
</feature>
<evidence type="ECO:0000313" key="3">
    <source>
        <dbReference type="EMBL" id="KAK5974094.1"/>
    </source>
</evidence>
<feature type="compositionally biased region" description="Pro residues" evidence="2">
    <location>
        <begin position="46"/>
        <end position="55"/>
    </location>
</feature>
<dbReference type="PANTHER" id="PTHR24637">
    <property type="entry name" value="COLLAGEN"/>
    <property type="match status" value="1"/>
</dbReference>
<accession>A0AAN8FDB7</accession>
<dbReference type="AlphaFoldDB" id="A0AAN8FDB7"/>
<keyword evidence="4" id="KW-1185">Reference proteome</keyword>
<dbReference type="Pfam" id="PF01391">
    <property type="entry name" value="Collagen"/>
    <property type="match status" value="1"/>
</dbReference>
<protein>
    <submittedName>
        <fullName evidence="3">Uncharacterized protein</fullName>
    </submittedName>
</protein>
<name>A0AAN8FDB7_TRICO</name>
<dbReference type="InterPro" id="IPR008160">
    <property type="entry name" value="Collagen"/>
</dbReference>
<feature type="compositionally biased region" description="Low complexity" evidence="2">
    <location>
        <begin position="56"/>
        <end position="74"/>
    </location>
</feature>
<dbReference type="Proteomes" id="UP001331761">
    <property type="component" value="Unassembled WGS sequence"/>
</dbReference>
<feature type="compositionally biased region" description="Pro residues" evidence="2">
    <location>
        <begin position="76"/>
        <end position="86"/>
    </location>
</feature>
<gene>
    <name evidence="3" type="ORF">GCK32_017534</name>
</gene>
<feature type="non-terminal residue" evidence="3">
    <location>
        <position position="128"/>
    </location>
</feature>
<dbReference type="EMBL" id="WIXE01014682">
    <property type="protein sequence ID" value="KAK5974094.1"/>
    <property type="molecule type" value="Genomic_DNA"/>
</dbReference>
<comment type="caution">
    <text evidence="3">The sequence shown here is derived from an EMBL/GenBank/DDBJ whole genome shotgun (WGS) entry which is preliminary data.</text>
</comment>
<keyword evidence="1" id="KW-0677">Repeat</keyword>
<evidence type="ECO:0000256" key="2">
    <source>
        <dbReference type="SAM" id="MobiDB-lite"/>
    </source>
</evidence>
<reference evidence="3 4" key="1">
    <citation type="submission" date="2019-10" db="EMBL/GenBank/DDBJ databases">
        <title>Assembly and Annotation for the nematode Trichostrongylus colubriformis.</title>
        <authorList>
            <person name="Martin J."/>
        </authorList>
    </citation>
    <scope>NUCLEOTIDE SEQUENCE [LARGE SCALE GENOMIC DNA]</scope>
    <source>
        <strain evidence="3">G859</strain>
        <tissue evidence="3">Whole worm</tissue>
    </source>
</reference>
<organism evidence="3 4">
    <name type="scientific">Trichostrongylus colubriformis</name>
    <name type="common">Black scour worm</name>
    <dbReference type="NCBI Taxonomy" id="6319"/>
    <lineage>
        <taxon>Eukaryota</taxon>
        <taxon>Metazoa</taxon>
        <taxon>Ecdysozoa</taxon>
        <taxon>Nematoda</taxon>
        <taxon>Chromadorea</taxon>
        <taxon>Rhabditida</taxon>
        <taxon>Rhabditina</taxon>
        <taxon>Rhabditomorpha</taxon>
        <taxon>Strongyloidea</taxon>
        <taxon>Trichostrongylidae</taxon>
        <taxon>Trichostrongylus</taxon>
    </lineage>
</organism>
<dbReference type="PANTHER" id="PTHR24637:SF421">
    <property type="entry name" value="CUTICLE COLLAGEN DPY-2"/>
    <property type="match status" value="1"/>
</dbReference>
<sequence>MAFTTDMTAFDTSLVMMQRRKAGGLIDKCLDLHQYCTSLDSSDRGPPGPPGPRGPPGKTGSPGPVGRPGLMGVPGLPGPRGPPGPPGQDAECKECLVTEEFLMQKSMECPKVEEMNCSEKTSVDNMIG</sequence>